<proteinExistence type="predicted"/>
<reference evidence="1" key="1">
    <citation type="submission" date="2021-02" db="EMBL/GenBank/DDBJ databases">
        <authorList>
            <consortium name="DOE Joint Genome Institute"/>
            <person name="Ahrendt S."/>
            <person name="Looney B.P."/>
            <person name="Miyauchi S."/>
            <person name="Morin E."/>
            <person name="Drula E."/>
            <person name="Courty P.E."/>
            <person name="Chicoki N."/>
            <person name="Fauchery L."/>
            <person name="Kohler A."/>
            <person name="Kuo A."/>
            <person name="Labutti K."/>
            <person name="Pangilinan J."/>
            <person name="Lipzen A."/>
            <person name="Riley R."/>
            <person name="Andreopoulos W."/>
            <person name="He G."/>
            <person name="Johnson J."/>
            <person name="Barry K.W."/>
            <person name="Grigoriev I.V."/>
            <person name="Nagy L."/>
            <person name="Hibbett D."/>
            <person name="Henrissat B."/>
            <person name="Matheny P.B."/>
            <person name="Labbe J."/>
            <person name="Martin F."/>
        </authorList>
    </citation>
    <scope>NUCLEOTIDE SEQUENCE</scope>
    <source>
        <strain evidence="1">EC-137</strain>
    </source>
</reference>
<comment type="caution">
    <text evidence="1">The sequence shown here is derived from an EMBL/GenBank/DDBJ whole genome shotgun (WGS) entry which is preliminary data.</text>
</comment>
<evidence type="ECO:0000313" key="2">
    <source>
        <dbReference type="Proteomes" id="UP000814128"/>
    </source>
</evidence>
<keyword evidence="2" id="KW-1185">Reference proteome</keyword>
<reference evidence="1" key="2">
    <citation type="journal article" date="2022" name="New Phytol.">
        <title>Evolutionary transition to the ectomycorrhizal habit in the genomes of a hyperdiverse lineage of mushroom-forming fungi.</title>
        <authorList>
            <person name="Looney B."/>
            <person name="Miyauchi S."/>
            <person name="Morin E."/>
            <person name="Drula E."/>
            <person name="Courty P.E."/>
            <person name="Kohler A."/>
            <person name="Kuo A."/>
            <person name="LaButti K."/>
            <person name="Pangilinan J."/>
            <person name="Lipzen A."/>
            <person name="Riley R."/>
            <person name="Andreopoulos W."/>
            <person name="He G."/>
            <person name="Johnson J."/>
            <person name="Nolan M."/>
            <person name="Tritt A."/>
            <person name="Barry K.W."/>
            <person name="Grigoriev I.V."/>
            <person name="Nagy L.G."/>
            <person name="Hibbett D."/>
            <person name="Henrissat B."/>
            <person name="Matheny P.B."/>
            <person name="Labbe J."/>
            <person name="Martin F.M."/>
        </authorList>
    </citation>
    <scope>NUCLEOTIDE SEQUENCE</scope>
    <source>
        <strain evidence="1">EC-137</strain>
    </source>
</reference>
<dbReference type="EMBL" id="MU273528">
    <property type="protein sequence ID" value="KAI0033095.1"/>
    <property type="molecule type" value="Genomic_DNA"/>
</dbReference>
<organism evidence="1 2">
    <name type="scientific">Vararia minispora EC-137</name>
    <dbReference type="NCBI Taxonomy" id="1314806"/>
    <lineage>
        <taxon>Eukaryota</taxon>
        <taxon>Fungi</taxon>
        <taxon>Dikarya</taxon>
        <taxon>Basidiomycota</taxon>
        <taxon>Agaricomycotina</taxon>
        <taxon>Agaricomycetes</taxon>
        <taxon>Russulales</taxon>
        <taxon>Lachnocladiaceae</taxon>
        <taxon>Vararia</taxon>
    </lineage>
</organism>
<dbReference type="Proteomes" id="UP000814128">
    <property type="component" value="Unassembled WGS sequence"/>
</dbReference>
<name>A0ACB8QN37_9AGAM</name>
<gene>
    <name evidence="1" type="ORF">K488DRAFT_48464</name>
</gene>
<sequence length="290" mass="31723">MSPKAVDLPQEVLDGLTEQTRVCLTRLAVHAPELTLTPSAAPRTRLAAVLALLFERDGKLRVLLTTRSKALRSHPGQTALPGGKVDEGDESVAGTALREAHEEVSLPLSSPHVHVLTALHPFISAARLIVTPVVAFLSSPSLLSGLKANKGEVDRIFSYPLEAMIEPEFAREEELVGKGEDWPYDEELYHVDDYPSQYSGAYRYHRLRSCASPVMGLTADILMSVAEIAYARKTAFERWPSGQLVGVERVRKILEIELGKEAEMSVVRAEKLNNHLELGADEADTATPAV</sequence>
<evidence type="ECO:0000313" key="1">
    <source>
        <dbReference type="EMBL" id="KAI0033095.1"/>
    </source>
</evidence>
<accession>A0ACB8QN37</accession>
<protein>
    <submittedName>
        <fullName evidence="1">NUDIX hydrolase domain-like protein</fullName>
    </submittedName>
</protein>